<sequence>MYQKLVIFFTKEDGKNKYLTASNMSIIDLGEERVNNNPLFEAILGYKPHNLYALIDGVEFEIIKHPKDTIERVKKIESRYS</sequence>
<keyword evidence="2" id="KW-1185">Reference proteome</keyword>
<evidence type="ECO:0000313" key="1">
    <source>
        <dbReference type="EMBL" id="MBP2058636.1"/>
    </source>
</evidence>
<dbReference type="Proteomes" id="UP001519292">
    <property type="component" value="Unassembled WGS sequence"/>
</dbReference>
<dbReference type="RefSeq" id="WP_209687367.1">
    <property type="nucleotide sequence ID" value="NZ_JAGGLU010000012.1"/>
</dbReference>
<organism evidence="1 2">
    <name type="scientific">Lactobacillus colini</name>
    <dbReference type="NCBI Taxonomy" id="1819254"/>
    <lineage>
        <taxon>Bacteria</taxon>
        <taxon>Bacillati</taxon>
        <taxon>Bacillota</taxon>
        <taxon>Bacilli</taxon>
        <taxon>Lactobacillales</taxon>
        <taxon>Lactobacillaceae</taxon>
        <taxon>Lactobacillus</taxon>
    </lineage>
</organism>
<comment type="caution">
    <text evidence="1">The sequence shown here is derived from an EMBL/GenBank/DDBJ whole genome shotgun (WGS) entry which is preliminary data.</text>
</comment>
<name>A0ABS4MH38_9LACO</name>
<proteinExistence type="predicted"/>
<accession>A0ABS4MH38</accession>
<gene>
    <name evidence="1" type="ORF">J2Z60_001824</name>
</gene>
<protein>
    <submittedName>
        <fullName evidence="1">Uncharacterized protein</fullName>
    </submittedName>
</protein>
<reference evidence="1 2" key="1">
    <citation type="submission" date="2021-03" db="EMBL/GenBank/DDBJ databases">
        <title>Genomic Encyclopedia of Type Strains, Phase IV (KMG-IV): sequencing the most valuable type-strain genomes for metagenomic binning, comparative biology and taxonomic classification.</title>
        <authorList>
            <person name="Goeker M."/>
        </authorList>
    </citation>
    <scope>NUCLEOTIDE SEQUENCE [LARGE SCALE GENOMIC DNA]</scope>
    <source>
        <strain evidence="1 2">DSM 101872</strain>
    </source>
</reference>
<evidence type="ECO:0000313" key="2">
    <source>
        <dbReference type="Proteomes" id="UP001519292"/>
    </source>
</evidence>
<dbReference type="EMBL" id="JAGGLU010000012">
    <property type="protein sequence ID" value="MBP2058636.1"/>
    <property type="molecule type" value="Genomic_DNA"/>
</dbReference>